<dbReference type="AlphaFoldDB" id="U4LEE7"/>
<evidence type="ECO:0000313" key="7">
    <source>
        <dbReference type="EMBL" id="CCX30489.1"/>
    </source>
</evidence>
<dbReference type="STRING" id="1076935.U4LEE7"/>
<dbReference type="OrthoDB" id="2161780at2759"/>
<accession>U4LEE7</accession>
<dbReference type="eggNOG" id="KOG0628">
    <property type="taxonomic scope" value="Eukaryota"/>
</dbReference>
<dbReference type="EMBL" id="HF935441">
    <property type="protein sequence ID" value="CCX30489.1"/>
    <property type="molecule type" value="Genomic_DNA"/>
</dbReference>
<comment type="similarity">
    <text evidence="2 6">Belongs to the group II decarboxylase family.</text>
</comment>
<keyword evidence="4 6" id="KW-0456">Lyase</keyword>
<dbReference type="Proteomes" id="UP000018144">
    <property type="component" value="Unassembled WGS sequence"/>
</dbReference>
<evidence type="ECO:0000256" key="3">
    <source>
        <dbReference type="ARBA" id="ARBA00022898"/>
    </source>
</evidence>
<dbReference type="Pfam" id="PF00282">
    <property type="entry name" value="Pyridoxal_deC"/>
    <property type="match status" value="1"/>
</dbReference>
<dbReference type="GO" id="GO:0005737">
    <property type="term" value="C:cytoplasm"/>
    <property type="evidence" value="ECO:0007669"/>
    <property type="project" value="TreeGrafter"/>
</dbReference>
<dbReference type="PANTHER" id="PTHR11999:SF165">
    <property type="entry name" value="DECARBOXYLASE, PUTATIVE (AFU_ORTHOLOGUE AFUA_2G04980)-RELATED"/>
    <property type="match status" value="1"/>
</dbReference>
<keyword evidence="8" id="KW-1185">Reference proteome</keyword>
<evidence type="ECO:0000256" key="2">
    <source>
        <dbReference type="ARBA" id="ARBA00009533"/>
    </source>
</evidence>
<dbReference type="InterPro" id="IPR015422">
    <property type="entry name" value="PyrdxlP-dep_Trfase_small"/>
</dbReference>
<reference evidence="7 8" key="1">
    <citation type="journal article" date="2013" name="PLoS Genet.">
        <title>The genome and development-dependent transcriptomes of Pyronema confluens: a window into fungal evolution.</title>
        <authorList>
            <person name="Traeger S."/>
            <person name="Altegoer F."/>
            <person name="Freitag M."/>
            <person name="Gabaldon T."/>
            <person name="Kempken F."/>
            <person name="Kumar A."/>
            <person name="Marcet-Houben M."/>
            <person name="Poggeler S."/>
            <person name="Stajich J.E."/>
            <person name="Nowrousian M."/>
        </authorList>
    </citation>
    <scope>NUCLEOTIDE SEQUENCE [LARGE SCALE GENOMIC DNA]</scope>
    <source>
        <strain evidence="8">CBS 100304</strain>
        <tissue evidence="7">Vegetative mycelium</tissue>
    </source>
</reference>
<dbReference type="InterPro" id="IPR010977">
    <property type="entry name" value="Aromatic_deC"/>
</dbReference>
<dbReference type="Gene3D" id="3.40.640.10">
    <property type="entry name" value="Type I PLP-dependent aspartate aminotransferase-like (Major domain)"/>
    <property type="match status" value="1"/>
</dbReference>
<evidence type="ECO:0000313" key="8">
    <source>
        <dbReference type="Proteomes" id="UP000018144"/>
    </source>
</evidence>
<evidence type="ECO:0000256" key="6">
    <source>
        <dbReference type="RuleBase" id="RU000382"/>
    </source>
</evidence>
<protein>
    <submittedName>
        <fullName evidence="7">Similar to Tyrosine decarboxylase 2 acc. no. Q06086</fullName>
    </submittedName>
</protein>
<organism evidence="7 8">
    <name type="scientific">Pyronema omphalodes (strain CBS 100304)</name>
    <name type="common">Pyronema confluens</name>
    <dbReference type="NCBI Taxonomy" id="1076935"/>
    <lineage>
        <taxon>Eukaryota</taxon>
        <taxon>Fungi</taxon>
        <taxon>Dikarya</taxon>
        <taxon>Ascomycota</taxon>
        <taxon>Pezizomycotina</taxon>
        <taxon>Pezizomycetes</taxon>
        <taxon>Pezizales</taxon>
        <taxon>Pyronemataceae</taxon>
        <taxon>Pyronema</taxon>
    </lineage>
</organism>
<dbReference type="GO" id="GO:0016831">
    <property type="term" value="F:carboxy-lyase activity"/>
    <property type="evidence" value="ECO:0007669"/>
    <property type="project" value="TreeGrafter"/>
</dbReference>
<dbReference type="InterPro" id="IPR002129">
    <property type="entry name" value="PyrdxlP-dep_de-COase"/>
</dbReference>
<dbReference type="GO" id="GO:0019752">
    <property type="term" value="P:carboxylic acid metabolic process"/>
    <property type="evidence" value="ECO:0007669"/>
    <property type="project" value="InterPro"/>
</dbReference>
<evidence type="ECO:0000256" key="1">
    <source>
        <dbReference type="ARBA" id="ARBA00001933"/>
    </source>
</evidence>
<proteinExistence type="inferred from homology"/>
<evidence type="ECO:0000256" key="5">
    <source>
        <dbReference type="PIRSR" id="PIRSR602129-50"/>
    </source>
</evidence>
<keyword evidence="3 5" id="KW-0663">Pyridoxal phosphate</keyword>
<feature type="modified residue" description="N6-(pyridoxal phosphate)lysine" evidence="5">
    <location>
        <position position="334"/>
    </location>
</feature>
<dbReference type="InterPro" id="IPR015424">
    <property type="entry name" value="PyrdxlP-dep_Trfase"/>
</dbReference>
<gene>
    <name evidence="7" type="ORF">PCON_08688</name>
</gene>
<evidence type="ECO:0000256" key="4">
    <source>
        <dbReference type="ARBA" id="ARBA00023239"/>
    </source>
</evidence>
<dbReference type="SUPFAM" id="SSF53383">
    <property type="entry name" value="PLP-dependent transferases"/>
    <property type="match status" value="1"/>
</dbReference>
<name>U4LEE7_PYROM</name>
<dbReference type="InterPro" id="IPR015421">
    <property type="entry name" value="PyrdxlP-dep_Trfase_major"/>
</dbReference>
<dbReference type="PANTHER" id="PTHR11999">
    <property type="entry name" value="GROUP II PYRIDOXAL-5-PHOSPHATE DECARBOXYLASE"/>
    <property type="match status" value="1"/>
</dbReference>
<dbReference type="GO" id="GO:0030170">
    <property type="term" value="F:pyridoxal phosphate binding"/>
    <property type="evidence" value="ECO:0007669"/>
    <property type="project" value="InterPro"/>
</dbReference>
<comment type="cofactor">
    <cofactor evidence="1 5 6">
        <name>pyridoxal 5'-phosphate</name>
        <dbReference type="ChEBI" id="CHEBI:597326"/>
    </cofactor>
</comment>
<dbReference type="OMA" id="SWATDAH"/>
<dbReference type="Gene3D" id="3.90.1150.10">
    <property type="entry name" value="Aspartate Aminotransferase, domain 1"/>
    <property type="match status" value="1"/>
</dbReference>
<sequence length="519" mass="56985">MAVSIAPSSYEFRTVISQLERVLLEMYLPSTHSCREPLLPGPKEIETAESRLLTSLPQDGVGLTAVTHHLIKHIVPAFNDSSLSPHYYGFVTGGVTPAALLGDMLASIMDQNVQVHLPEETLATTLEARALEMLLDLFRMPRDRWKGRCFTTGATASNILGLACGRESLLREKLVLAGYSFGDASIAEMGVLEACLQSRVMGMQVLAAMPHSSIAKAAAVVGIGRAMVKDMSMPEAPWEFDMYRLEDALEDGANRGIVSIIVAGYGEVNTGRFCSNLRDIRNLVSRYGSAWIHVDAAFGIFARVFSKGDRDMAAVANWVDQIEYADSVTGDGHKLLNVPYDSGFFFCRNPEILQQNMMNAAPYLAAPPSTSNIPSPLNIHLENSRRFRALPVYATLTAYGASGYKQLVRRLILHAREIARVIYRHPAYELLPILEGGTEEEAVNSVFMVVLFRAKDEFQNHLLRERINDTGKMYVSATVWEGLPAVRVAVGNWRVSGNKTGSDGWGVVEGVLQMVGGML</sequence>